<dbReference type="Proteomes" id="UP000661858">
    <property type="component" value="Unassembled WGS sequence"/>
</dbReference>
<feature type="region of interest" description="Disordered" evidence="1">
    <location>
        <begin position="109"/>
        <end position="150"/>
    </location>
</feature>
<dbReference type="AlphaFoldDB" id="A0A937JR18"/>
<evidence type="ECO:0000313" key="3">
    <source>
        <dbReference type="Proteomes" id="UP000661858"/>
    </source>
</evidence>
<dbReference type="RefSeq" id="WP_201843834.1">
    <property type="nucleotide sequence ID" value="NZ_JAERRK010000030.1"/>
</dbReference>
<organism evidence="2 3">
    <name type="scientific">Streptomyces actinomycinicus</name>
    <dbReference type="NCBI Taxonomy" id="1695166"/>
    <lineage>
        <taxon>Bacteria</taxon>
        <taxon>Bacillati</taxon>
        <taxon>Actinomycetota</taxon>
        <taxon>Actinomycetes</taxon>
        <taxon>Kitasatosporales</taxon>
        <taxon>Streptomycetaceae</taxon>
        <taxon>Streptomyces</taxon>
    </lineage>
</organism>
<protein>
    <submittedName>
        <fullName evidence="2">Uncharacterized protein</fullName>
    </submittedName>
</protein>
<name>A0A937JR18_9ACTN</name>
<sequence length="150" mass="17097">MSRAADVIVLAPYCDDVMEPLTREEPGRSWRGRFEPIQAQDGGFGYGWAIEFDKVRGRAGLLKDLESLPWPHPGGVQVLIRDQDDDCFGLWMLHDGKLAEVALPRTERFHQPAPRTEQFPPDPGMLLRTDIGQQLPEQTPPELRDPRRAW</sequence>
<accession>A0A937JR18</accession>
<reference evidence="2" key="1">
    <citation type="submission" date="2021-01" db="EMBL/GenBank/DDBJ databases">
        <title>WGS of actinomycetes isolated from Thailand.</title>
        <authorList>
            <person name="Thawai C."/>
        </authorList>
    </citation>
    <scope>NUCLEOTIDE SEQUENCE</scope>
    <source>
        <strain evidence="2">RCU-197</strain>
    </source>
</reference>
<evidence type="ECO:0000256" key="1">
    <source>
        <dbReference type="SAM" id="MobiDB-lite"/>
    </source>
</evidence>
<gene>
    <name evidence="2" type="ORF">JK359_35995</name>
</gene>
<dbReference type="EMBL" id="JAERRK010000030">
    <property type="protein sequence ID" value="MBL1087295.1"/>
    <property type="molecule type" value="Genomic_DNA"/>
</dbReference>
<comment type="caution">
    <text evidence="2">The sequence shown here is derived from an EMBL/GenBank/DDBJ whole genome shotgun (WGS) entry which is preliminary data.</text>
</comment>
<evidence type="ECO:0000313" key="2">
    <source>
        <dbReference type="EMBL" id="MBL1087295.1"/>
    </source>
</evidence>
<keyword evidence="3" id="KW-1185">Reference proteome</keyword>
<proteinExistence type="predicted"/>